<evidence type="ECO:0000256" key="2">
    <source>
        <dbReference type="ARBA" id="ARBA00038334"/>
    </source>
</evidence>
<dbReference type="STRING" id="1330018.A0A167NVV2"/>
<dbReference type="PANTHER" id="PTHR43329">
    <property type="entry name" value="EPOXIDE HYDROLASE"/>
    <property type="match status" value="1"/>
</dbReference>
<gene>
    <name evidence="4" type="ORF">CALVIDRAFT_535727</name>
</gene>
<keyword evidence="1 4" id="KW-0378">Hydrolase</keyword>
<dbReference type="PRINTS" id="PR00412">
    <property type="entry name" value="EPOXHYDRLASE"/>
</dbReference>
<dbReference type="GO" id="GO:0016787">
    <property type="term" value="F:hydrolase activity"/>
    <property type="evidence" value="ECO:0007669"/>
    <property type="project" value="UniProtKB-KW"/>
</dbReference>
<dbReference type="EMBL" id="KV417277">
    <property type="protein sequence ID" value="KZO98136.1"/>
    <property type="molecule type" value="Genomic_DNA"/>
</dbReference>
<reference evidence="4 5" key="1">
    <citation type="journal article" date="2016" name="Mol. Biol. Evol.">
        <title>Comparative Genomics of Early-Diverging Mushroom-Forming Fungi Provides Insights into the Origins of Lignocellulose Decay Capabilities.</title>
        <authorList>
            <person name="Nagy L.G."/>
            <person name="Riley R."/>
            <person name="Tritt A."/>
            <person name="Adam C."/>
            <person name="Daum C."/>
            <person name="Floudas D."/>
            <person name="Sun H."/>
            <person name="Yadav J.S."/>
            <person name="Pangilinan J."/>
            <person name="Larsson K.H."/>
            <person name="Matsuura K."/>
            <person name="Barry K."/>
            <person name="Labutti K."/>
            <person name="Kuo R."/>
            <person name="Ohm R.A."/>
            <person name="Bhattacharya S.S."/>
            <person name="Shirouzu T."/>
            <person name="Yoshinaga Y."/>
            <person name="Martin F.M."/>
            <person name="Grigoriev I.V."/>
            <person name="Hibbett D.S."/>
        </authorList>
    </citation>
    <scope>NUCLEOTIDE SEQUENCE [LARGE SCALE GENOMIC DNA]</scope>
    <source>
        <strain evidence="4 5">TUFC12733</strain>
    </source>
</reference>
<dbReference type="Proteomes" id="UP000076738">
    <property type="component" value="Unassembled WGS sequence"/>
</dbReference>
<dbReference type="Gene3D" id="3.40.50.1820">
    <property type="entry name" value="alpha/beta hydrolase"/>
    <property type="match status" value="1"/>
</dbReference>
<dbReference type="InterPro" id="IPR000639">
    <property type="entry name" value="Epox_hydrolase-like"/>
</dbReference>
<evidence type="ECO:0000256" key="1">
    <source>
        <dbReference type="ARBA" id="ARBA00022801"/>
    </source>
</evidence>
<sequence>MDPSDPTSFNHRTEVLPTGRTYHFVDQLPARYNHGDTPVLLLLHGFPDLWYGWRHQIGPWCQHGWRVIAVDMLGYGGTFKPDHAQEYSSGNICKDLSSLLDILGIRRVVVLGHDWGAYTAWKFCQWQTNRVRAVITLSVPLTPRTPVYFSLRTLTQKVPDFNYMLFFSDPASPSKLEKNVGKTVDLLFRTNKTWIRGLTRNNGMEKAILYDDTGRGDILNDKELAYYSQNFAKGGFRGPSNWYRALEWTWKEETDANLKQDLPASLPALFFQPANDPTCPQAAVDAMIPLVPNLQIVKLKGAGHWLMLECSHVVTQTTIKWLDEQLKVTAKL</sequence>
<dbReference type="SUPFAM" id="SSF53474">
    <property type="entry name" value="alpha/beta-Hydrolases"/>
    <property type="match status" value="1"/>
</dbReference>
<dbReference type="OrthoDB" id="284184at2759"/>
<feature type="domain" description="AB hydrolase-1" evidence="3">
    <location>
        <begin position="38"/>
        <end position="309"/>
    </location>
</feature>
<keyword evidence="5" id="KW-1185">Reference proteome</keyword>
<name>A0A167NVV2_CALVF</name>
<organism evidence="4 5">
    <name type="scientific">Calocera viscosa (strain TUFC12733)</name>
    <dbReference type="NCBI Taxonomy" id="1330018"/>
    <lineage>
        <taxon>Eukaryota</taxon>
        <taxon>Fungi</taxon>
        <taxon>Dikarya</taxon>
        <taxon>Basidiomycota</taxon>
        <taxon>Agaricomycotina</taxon>
        <taxon>Dacrymycetes</taxon>
        <taxon>Dacrymycetales</taxon>
        <taxon>Dacrymycetaceae</taxon>
        <taxon>Calocera</taxon>
    </lineage>
</organism>
<evidence type="ECO:0000313" key="5">
    <source>
        <dbReference type="Proteomes" id="UP000076738"/>
    </source>
</evidence>
<accession>A0A167NVV2</accession>
<dbReference type="AlphaFoldDB" id="A0A167NVV2"/>
<protein>
    <submittedName>
        <fullName evidence="4">Alpha/beta-hydrolase</fullName>
    </submittedName>
</protein>
<evidence type="ECO:0000259" key="3">
    <source>
        <dbReference type="Pfam" id="PF00561"/>
    </source>
</evidence>
<dbReference type="InterPro" id="IPR000073">
    <property type="entry name" value="AB_hydrolase_1"/>
</dbReference>
<dbReference type="InterPro" id="IPR029058">
    <property type="entry name" value="AB_hydrolase_fold"/>
</dbReference>
<comment type="similarity">
    <text evidence="2">Belongs to the AB hydrolase superfamily. Epoxide hydrolase family.</text>
</comment>
<dbReference type="Pfam" id="PF00561">
    <property type="entry name" value="Abhydrolase_1"/>
    <property type="match status" value="1"/>
</dbReference>
<proteinExistence type="inferred from homology"/>
<evidence type="ECO:0000313" key="4">
    <source>
        <dbReference type="EMBL" id="KZO98136.1"/>
    </source>
</evidence>